<dbReference type="Proteomes" id="UP000011115">
    <property type="component" value="Unassembled WGS sequence"/>
</dbReference>
<proteinExistence type="predicted"/>
<organism evidence="3 4">
    <name type="scientific">Solanum tuberosum</name>
    <name type="common">Potato</name>
    <dbReference type="NCBI Taxonomy" id="4113"/>
    <lineage>
        <taxon>Eukaryota</taxon>
        <taxon>Viridiplantae</taxon>
        <taxon>Streptophyta</taxon>
        <taxon>Embryophyta</taxon>
        <taxon>Tracheophyta</taxon>
        <taxon>Spermatophyta</taxon>
        <taxon>Magnoliopsida</taxon>
        <taxon>eudicotyledons</taxon>
        <taxon>Gunneridae</taxon>
        <taxon>Pentapetalae</taxon>
        <taxon>asterids</taxon>
        <taxon>lamiids</taxon>
        <taxon>Solanales</taxon>
        <taxon>Solanaceae</taxon>
        <taxon>Solanoideae</taxon>
        <taxon>Solaneae</taxon>
        <taxon>Solanum</taxon>
    </lineage>
</organism>
<evidence type="ECO:0000256" key="1">
    <source>
        <dbReference type="SAM" id="MobiDB-lite"/>
    </source>
</evidence>
<dbReference type="Gramene" id="PGSC0003DMT400090944">
    <property type="protein sequence ID" value="PGSC0003DMT400090944"/>
    <property type="gene ID" value="PGSC0003DMG400040515"/>
</dbReference>
<name>M1DLJ6_SOLTU</name>
<dbReference type="InParanoid" id="M1DLJ6"/>
<reference evidence="3" key="2">
    <citation type="submission" date="2015-06" db="UniProtKB">
        <authorList>
            <consortium name="EnsemblPlants"/>
        </authorList>
    </citation>
    <scope>IDENTIFICATION</scope>
    <source>
        <strain evidence="3">DM1-3 516 R44</strain>
    </source>
</reference>
<feature type="domain" description="Putative plant transposon protein" evidence="2">
    <location>
        <begin position="168"/>
        <end position="336"/>
    </location>
</feature>
<feature type="region of interest" description="Disordered" evidence="1">
    <location>
        <begin position="393"/>
        <end position="430"/>
    </location>
</feature>
<dbReference type="AlphaFoldDB" id="M1DLJ6"/>
<dbReference type="InterPro" id="IPR046796">
    <property type="entry name" value="Transposase_32_dom"/>
</dbReference>
<evidence type="ECO:0000313" key="3">
    <source>
        <dbReference type="EnsemblPlants" id="PGSC0003DMT400090944"/>
    </source>
</evidence>
<feature type="compositionally biased region" description="Polar residues" evidence="1">
    <location>
        <begin position="93"/>
        <end position="132"/>
    </location>
</feature>
<protein>
    <submittedName>
        <fullName evidence="3">Integrase core domain containing protein</fullName>
    </submittedName>
</protein>
<accession>M1DLJ6</accession>
<evidence type="ECO:0000259" key="2">
    <source>
        <dbReference type="Pfam" id="PF20167"/>
    </source>
</evidence>
<evidence type="ECO:0000313" key="4">
    <source>
        <dbReference type="Proteomes" id="UP000011115"/>
    </source>
</evidence>
<dbReference type="Pfam" id="PF20167">
    <property type="entry name" value="Transposase_32"/>
    <property type="match status" value="1"/>
</dbReference>
<dbReference type="PaxDb" id="4113-PGSC0003DMT400090944"/>
<dbReference type="HOGENOM" id="CLU_028647_1_0_1"/>
<keyword evidence="4" id="KW-1185">Reference proteome</keyword>
<dbReference type="EnsemblPlants" id="PGSC0003DMT400090944">
    <property type="protein sequence ID" value="PGSC0003DMT400090944"/>
    <property type="gene ID" value="PGSC0003DMG400040515"/>
</dbReference>
<feature type="compositionally biased region" description="Low complexity" evidence="1">
    <location>
        <begin position="133"/>
        <end position="146"/>
    </location>
</feature>
<reference evidence="4" key="1">
    <citation type="journal article" date="2011" name="Nature">
        <title>Genome sequence and analysis of the tuber crop potato.</title>
        <authorList>
            <consortium name="The Potato Genome Sequencing Consortium"/>
        </authorList>
    </citation>
    <scope>NUCLEOTIDE SEQUENCE [LARGE SCALE GENOMIC DNA]</scope>
    <source>
        <strain evidence="4">cv. DM1-3 516 R44</strain>
    </source>
</reference>
<feature type="region of interest" description="Disordered" evidence="1">
    <location>
        <begin position="76"/>
        <end position="163"/>
    </location>
</feature>
<feature type="compositionally biased region" description="Low complexity" evidence="1">
    <location>
        <begin position="399"/>
        <end position="414"/>
    </location>
</feature>
<sequence>MNPRPRTVDQSMDRRNGSWMEALEEFTKCQTTDVDYGSMAPKKLVTYTKMGKSKFVAPSFRLINEYIDEETDLAYIPPNTRASPTAPRVTRGTPRSSENGSTYGFESSHASGSESTQASGSIAKSATGSGDNEQAASSDEATSSESVPAPRNDDPTPVAGEPNRCSGPYHFYYGRGFLVDISHTTISRFLYGPGPDHTWTLNTAEFDYRWDVVRSGAFKCNAEQRKAILLCLARHIAADGERVDWVSSPRLGIRKVTLSLVAKFFWLLVRNMVSPTKADNQLTWDRAVMVAALVAGLEIDFARMLLAEIHERAFKTSTTYPFPCLIFQLCRDSGVPLWHCYKLIHPTGTLNIGLIQDEVNLAAPRRGPRIDVPLGSDLVDVVEQMHGAEHILPAHSDDAPTSSSQASSQAPNSSRATPPLRANVIPLARV</sequence>